<comment type="caution">
    <text evidence="1">The sequence shown here is derived from an EMBL/GenBank/DDBJ whole genome shotgun (WGS) entry which is preliminary data.</text>
</comment>
<evidence type="ECO:0000313" key="1">
    <source>
        <dbReference type="EMBL" id="KAI0042181.1"/>
    </source>
</evidence>
<sequence length="407" mass="44573">MVDETGGRTRLGRVSADDREVVVRDLVDMYSRSFLNMKRGRCKCTREFTETTSSTDPSHGVVSKEVDPVAVREARPRISGRKERTNVRCSNSTLISGHTKFHCSLEDVWEVWNELLDIRRPRDSDRNTRTNPSYLSRRPTTPLPHYTPHTINDVRRPDLPPLQTRPVSPPDAQLSARGHSSRSQHHPQSRLHSLGRLQRARTHDFRGRSGPRRDAGWRVARASPIPHGRWRAKTRRGAPQPSHPATGSPRAQRRGRHPTARGPGRHVCVEGGYPGGAHPRTAHGDGRRRKRALAAARRSLRAGGPGVRRGSASRASHGTARARDRARENRTAQCPDSVCKGGGGRRAGAGDVLRAGCADKLDGAEGPVEQQREESPGILCEGRGPSIHSGGPCSPVRSVSAGDVPGD</sequence>
<organism evidence="1 2">
    <name type="scientific">Auriscalpium vulgare</name>
    <dbReference type="NCBI Taxonomy" id="40419"/>
    <lineage>
        <taxon>Eukaryota</taxon>
        <taxon>Fungi</taxon>
        <taxon>Dikarya</taxon>
        <taxon>Basidiomycota</taxon>
        <taxon>Agaricomycotina</taxon>
        <taxon>Agaricomycetes</taxon>
        <taxon>Russulales</taxon>
        <taxon>Auriscalpiaceae</taxon>
        <taxon>Auriscalpium</taxon>
    </lineage>
</organism>
<dbReference type="Proteomes" id="UP000814033">
    <property type="component" value="Unassembled WGS sequence"/>
</dbReference>
<protein>
    <submittedName>
        <fullName evidence="1">Uncharacterized protein</fullName>
    </submittedName>
</protein>
<keyword evidence="2" id="KW-1185">Reference proteome</keyword>
<dbReference type="EMBL" id="MU276080">
    <property type="protein sequence ID" value="KAI0042181.1"/>
    <property type="molecule type" value="Genomic_DNA"/>
</dbReference>
<evidence type="ECO:0000313" key="2">
    <source>
        <dbReference type="Proteomes" id="UP000814033"/>
    </source>
</evidence>
<reference evidence="1" key="1">
    <citation type="submission" date="2021-02" db="EMBL/GenBank/DDBJ databases">
        <authorList>
            <consortium name="DOE Joint Genome Institute"/>
            <person name="Ahrendt S."/>
            <person name="Looney B.P."/>
            <person name="Miyauchi S."/>
            <person name="Morin E."/>
            <person name="Drula E."/>
            <person name="Courty P.E."/>
            <person name="Chicoki N."/>
            <person name="Fauchery L."/>
            <person name="Kohler A."/>
            <person name="Kuo A."/>
            <person name="Labutti K."/>
            <person name="Pangilinan J."/>
            <person name="Lipzen A."/>
            <person name="Riley R."/>
            <person name="Andreopoulos W."/>
            <person name="He G."/>
            <person name="Johnson J."/>
            <person name="Barry K.W."/>
            <person name="Grigoriev I.V."/>
            <person name="Nagy L."/>
            <person name="Hibbett D."/>
            <person name="Henrissat B."/>
            <person name="Matheny P.B."/>
            <person name="Labbe J."/>
            <person name="Martin F."/>
        </authorList>
    </citation>
    <scope>NUCLEOTIDE SEQUENCE</scope>
    <source>
        <strain evidence="1">FP105234-sp</strain>
    </source>
</reference>
<proteinExistence type="predicted"/>
<reference evidence="1" key="2">
    <citation type="journal article" date="2022" name="New Phytol.">
        <title>Evolutionary transition to the ectomycorrhizal habit in the genomes of a hyperdiverse lineage of mushroom-forming fungi.</title>
        <authorList>
            <person name="Looney B."/>
            <person name="Miyauchi S."/>
            <person name="Morin E."/>
            <person name="Drula E."/>
            <person name="Courty P.E."/>
            <person name="Kohler A."/>
            <person name="Kuo A."/>
            <person name="LaButti K."/>
            <person name="Pangilinan J."/>
            <person name="Lipzen A."/>
            <person name="Riley R."/>
            <person name="Andreopoulos W."/>
            <person name="He G."/>
            <person name="Johnson J."/>
            <person name="Nolan M."/>
            <person name="Tritt A."/>
            <person name="Barry K.W."/>
            <person name="Grigoriev I.V."/>
            <person name="Nagy L.G."/>
            <person name="Hibbett D."/>
            <person name="Henrissat B."/>
            <person name="Matheny P.B."/>
            <person name="Labbe J."/>
            <person name="Martin F.M."/>
        </authorList>
    </citation>
    <scope>NUCLEOTIDE SEQUENCE</scope>
    <source>
        <strain evidence="1">FP105234-sp</strain>
    </source>
</reference>
<gene>
    <name evidence="1" type="ORF">FA95DRAFT_611107</name>
</gene>
<accession>A0ACB8REZ6</accession>
<name>A0ACB8REZ6_9AGAM</name>